<evidence type="ECO:0000256" key="3">
    <source>
        <dbReference type="ARBA" id="ARBA00012560"/>
    </source>
</evidence>
<dbReference type="Gene3D" id="3.20.20.80">
    <property type="entry name" value="Glycosidases"/>
    <property type="match status" value="1"/>
</dbReference>
<dbReference type="EC" id="2.4.1.25" evidence="3 10"/>
<proteinExistence type="inferred from homology"/>
<evidence type="ECO:0000256" key="6">
    <source>
        <dbReference type="ARBA" id="ARBA00022679"/>
    </source>
</evidence>
<comment type="caution">
    <text evidence="11">The sequence shown here is derived from an EMBL/GenBank/DDBJ whole genome shotgun (WGS) entry which is preliminary data.</text>
</comment>
<dbReference type="Pfam" id="PF02446">
    <property type="entry name" value="Glyco_hydro_77"/>
    <property type="match status" value="1"/>
</dbReference>
<dbReference type="GO" id="GO:0005975">
    <property type="term" value="P:carbohydrate metabolic process"/>
    <property type="evidence" value="ECO:0007669"/>
    <property type="project" value="InterPro"/>
</dbReference>
<keyword evidence="12" id="KW-1185">Reference proteome</keyword>
<reference evidence="11 12" key="1">
    <citation type="submission" date="2018-08" db="EMBL/GenBank/DDBJ databases">
        <title>Meiothermus terrae DSM 26712 genome sequencing project.</title>
        <authorList>
            <person name="Da Costa M.S."/>
            <person name="Albuquerque L."/>
            <person name="Raposo P."/>
            <person name="Froufe H.J.C."/>
            <person name="Barroso C.S."/>
            <person name="Egas C."/>
        </authorList>
    </citation>
    <scope>NUCLEOTIDE SEQUENCE [LARGE SCALE GENOMIC DNA]</scope>
    <source>
        <strain evidence="11 12">DSM 26712</strain>
    </source>
</reference>
<evidence type="ECO:0000256" key="1">
    <source>
        <dbReference type="ARBA" id="ARBA00000439"/>
    </source>
</evidence>
<sequence>MDLQRSFGILLHPTSFPGRWGIGALGREARNFIDWLAGTGARWWQVLPLGPTSYGDSPYQSFSAFAGNPYLIDPELLIAKGWLEPEDPPAYPAHKVDYGWLYDTRWPLLRRAYAGFVARAGEADKAAFAAFEQKEAGWLADYALFMALKNRFGGKPWNEWSPELVRREPQALEAARLELAGEVGMHAWTQWLFYASWAELRAYAAQKGIKIIGDMPIFVAYDSSDVWANPHYFYLNPDGTPGVVAGVPPDYFSETGQLWGNPLYRWDVMQAEGFGWWIARIRQSLETCDLVRIDHFRGFEAYWEIPGDAHTAVNGQWVKAPGEALFQAVRAALGDAPIIAEDLGVITPEVEALRDGFGFPGMKILQFAFSDETNPFLPHNYPESGNVITYTGTHDNDTTLGWYKTAPEEEKEFMRSYLQDNDVTFDSPADVPWALITLAFKSPAKLAVVPLQDVFALDTDSRMNYPGKVGGYWSWRYSPEDLTLEHAARLKALAVATGR</sequence>
<comment type="catalytic activity">
    <reaction evidence="1 10">
        <text>Transfers a segment of a (1-&gt;4)-alpha-D-glucan to a new position in an acceptor, which may be glucose or a (1-&gt;4)-alpha-D-glucan.</text>
        <dbReference type="EC" id="2.4.1.25"/>
    </reaction>
</comment>
<dbReference type="InterPro" id="IPR003385">
    <property type="entry name" value="Glyco_hydro_77"/>
</dbReference>
<dbReference type="EMBL" id="QXDL01000146">
    <property type="protein sequence ID" value="RIH81857.1"/>
    <property type="molecule type" value="Genomic_DNA"/>
</dbReference>
<dbReference type="PANTHER" id="PTHR32438:SF5">
    <property type="entry name" value="4-ALPHA-GLUCANOTRANSFERASE DPE1, CHLOROPLASTIC_AMYLOPLASTIC"/>
    <property type="match status" value="1"/>
</dbReference>
<evidence type="ECO:0000313" key="12">
    <source>
        <dbReference type="Proteomes" id="UP000265715"/>
    </source>
</evidence>
<accession>A0A399EAZ5</accession>
<evidence type="ECO:0000256" key="2">
    <source>
        <dbReference type="ARBA" id="ARBA00005684"/>
    </source>
</evidence>
<dbReference type="AlphaFoldDB" id="A0A399EAZ5"/>
<evidence type="ECO:0000256" key="10">
    <source>
        <dbReference type="RuleBase" id="RU361207"/>
    </source>
</evidence>
<evidence type="ECO:0000256" key="8">
    <source>
        <dbReference type="ARBA" id="ARBA00031423"/>
    </source>
</evidence>
<organism evidence="11 12">
    <name type="scientific">Calidithermus terrae</name>
    <dbReference type="NCBI Taxonomy" id="1408545"/>
    <lineage>
        <taxon>Bacteria</taxon>
        <taxon>Thermotogati</taxon>
        <taxon>Deinococcota</taxon>
        <taxon>Deinococci</taxon>
        <taxon>Thermales</taxon>
        <taxon>Thermaceae</taxon>
        <taxon>Calidithermus</taxon>
    </lineage>
</organism>
<dbReference type="Proteomes" id="UP000265715">
    <property type="component" value="Unassembled WGS sequence"/>
</dbReference>
<protein>
    <recommendedName>
        <fullName evidence="4 10">4-alpha-glucanotransferase</fullName>
        <ecNumber evidence="3 10">2.4.1.25</ecNumber>
    </recommendedName>
    <alternativeName>
        <fullName evidence="8 10">Amylomaltase</fullName>
    </alternativeName>
    <alternativeName>
        <fullName evidence="9 10">Disproportionating enzyme</fullName>
    </alternativeName>
</protein>
<dbReference type="SUPFAM" id="SSF51445">
    <property type="entry name" value="(Trans)glycosidases"/>
    <property type="match status" value="1"/>
</dbReference>
<keyword evidence="7 10" id="KW-0119">Carbohydrate metabolism</keyword>
<evidence type="ECO:0000256" key="7">
    <source>
        <dbReference type="ARBA" id="ARBA00023277"/>
    </source>
</evidence>
<dbReference type="InterPro" id="IPR017853">
    <property type="entry name" value="GH"/>
</dbReference>
<dbReference type="RefSeq" id="WP_119315904.1">
    <property type="nucleotide sequence ID" value="NZ_QXDL01000146.1"/>
</dbReference>
<keyword evidence="6 10" id="KW-0808">Transferase</keyword>
<dbReference type="NCBIfam" id="NF011080">
    <property type="entry name" value="PRK14508.1-3"/>
    <property type="match status" value="1"/>
</dbReference>
<dbReference type="OrthoDB" id="9811841at2"/>
<name>A0A399EAZ5_9DEIN</name>
<keyword evidence="5 10" id="KW-0328">Glycosyltransferase</keyword>
<dbReference type="GO" id="GO:0004134">
    <property type="term" value="F:4-alpha-glucanotransferase activity"/>
    <property type="evidence" value="ECO:0007669"/>
    <property type="project" value="UniProtKB-EC"/>
</dbReference>
<gene>
    <name evidence="11" type="primary">malQ</name>
    <name evidence="11" type="ORF">Mterra_02930</name>
</gene>
<evidence type="ECO:0000256" key="4">
    <source>
        <dbReference type="ARBA" id="ARBA00020295"/>
    </source>
</evidence>
<dbReference type="PANTHER" id="PTHR32438">
    <property type="entry name" value="4-ALPHA-GLUCANOTRANSFERASE DPE1, CHLOROPLASTIC/AMYLOPLASTIC"/>
    <property type="match status" value="1"/>
</dbReference>
<evidence type="ECO:0000256" key="9">
    <source>
        <dbReference type="ARBA" id="ARBA00031501"/>
    </source>
</evidence>
<dbReference type="NCBIfam" id="TIGR00217">
    <property type="entry name" value="malQ"/>
    <property type="match status" value="1"/>
</dbReference>
<comment type="similarity">
    <text evidence="2 10">Belongs to the disproportionating enzyme family.</text>
</comment>
<evidence type="ECO:0000313" key="11">
    <source>
        <dbReference type="EMBL" id="RIH81857.1"/>
    </source>
</evidence>
<evidence type="ECO:0000256" key="5">
    <source>
        <dbReference type="ARBA" id="ARBA00022676"/>
    </source>
</evidence>